<dbReference type="Pfam" id="PF00543">
    <property type="entry name" value="P-II"/>
    <property type="match status" value="1"/>
</dbReference>
<dbReference type="InterPro" id="IPR002187">
    <property type="entry name" value="N-reg_PII"/>
</dbReference>
<evidence type="ECO:0000313" key="2">
    <source>
        <dbReference type="Proteomes" id="UP000006190"/>
    </source>
</evidence>
<evidence type="ECO:0008006" key="3">
    <source>
        <dbReference type="Google" id="ProtNLM"/>
    </source>
</evidence>
<dbReference type="PROSITE" id="PS51343">
    <property type="entry name" value="PII_GLNB_DOM"/>
    <property type="match status" value="1"/>
</dbReference>
<gene>
    <name evidence="1" type="ORF">HMPREF9708_00124</name>
</gene>
<reference evidence="1 2" key="1">
    <citation type="submission" date="2012-01" db="EMBL/GenBank/DDBJ databases">
        <title>The Genome Sequence of Facklamia languida CCUG 37842.</title>
        <authorList>
            <consortium name="The Broad Institute Genome Sequencing Platform"/>
            <person name="Earl A."/>
            <person name="Ward D."/>
            <person name="Feldgarden M."/>
            <person name="Gevers D."/>
            <person name="Huys G."/>
            <person name="Young S.K."/>
            <person name="Zeng Q."/>
            <person name="Gargeya S."/>
            <person name="Fitzgerald M."/>
            <person name="Haas B."/>
            <person name="Abouelleil A."/>
            <person name="Alvarado L."/>
            <person name="Arachchi H.M."/>
            <person name="Berlin A."/>
            <person name="Chapman S.B."/>
            <person name="Gearin G."/>
            <person name="Goldberg J."/>
            <person name="Griggs A."/>
            <person name="Gujja S."/>
            <person name="Hansen M."/>
            <person name="Heiman D."/>
            <person name="Howarth C."/>
            <person name="Larimer J."/>
            <person name="Lui A."/>
            <person name="MacDonald P.J.P."/>
            <person name="McCowen C."/>
            <person name="Montmayeur A."/>
            <person name="Murphy C."/>
            <person name="Neiman D."/>
            <person name="Pearson M."/>
            <person name="Priest M."/>
            <person name="Roberts A."/>
            <person name="Saif S."/>
            <person name="Shea T."/>
            <person name="Sisk P."/>
            <person name="Stolte C."/>
            <person name="Sykes S."/>
            <person name="Wortman J."/>
            <person name="Nusbaum C."/>
            <person name="Birren B."/>
        </authorList>
    </citation>
    <scope>NUCLEOTIDE SEQUENCE [LARGE SCALE GENOMIC DNA]</scope>
    <source>
        <strain evidence="1 2">CCUG 37842</strain>
    </source>
</reference>
<accession>H3NGY5</accession>
<dbReference type="PATRIC" id="fig|883113.3.peg.121"/>
<dbReference type="EMBL" id="AGEG01000002">
    <property type="protein sequence ID" value="EHR38040.1"/>
    <property type="molecule type" value="Genomic_DNA"/>
</dbReference>
<dbReference type="OrthoDB" id="9803021at2"/>
<organism evidence="1 2">
    <name type="scientific">Facklamia languida CCUG 37842</name>
    <dbReference type="NCBI Taxonomy" id="883113"/>
    <lineage>
        <taxon>Bacteria</taxon>
        <taxon>Bacillati</taxon>
        <taxon>Bacillota</taxon>
        <taxon>Bacilli</taxon>
        <taxon>Lactobacillales</taxon>
        <taxon>Aerococcaceae</taxon>
        <taxon>Facklamia</taxon>
    </lineage>
</organism>
<proteinExistence type="predicted"/>
<dbReference type="HOGENOM" id="CLU_102878_1_0_9"/>
<dbReference type="GO" id="GO:0006808">
    <property type="term" value="P:regulation of nitrogen utilization"/>
    <property type="evidence" value="ECO:0007669"/>
    <property type="project" value="InterPro"/>
</dbReference>
<protein>
    <recommendedName>
        <fullName evidence="3">Nitrogen regulatory protein P-II</fullName>
    </recommendedName>
</protein>
<dbReference type="AlphaFoldDB" id="H3NGY5"/>
<name>H3NGY5_9LACT</name>
<dbReference type="Gene3D" id="3.30.70.120">
    <property type="match status" value="2"/>
</dbReference>
<dbReference type="GO" id="GO:0030234">
    <property type="term" value="F:enzyme regulator activity"/>
    <property type="evidence" value="ECO:0007669"/>
    <property type="project" value="InterPro"/>
</dbReference>
<sequence length="214" mass="23073">MRTVLFLAIVKKGTASFFLEQARKAGATGGTIILADGTISSPLMNLLGLHDSKREALLMLVDKEFEAEMHQVLAVECELPKKGKGVLFSFDTSSVYGSHRLGHDFIEGEGKMSPYQMVAAIVERGKADDVVQVARQAGGQGATILHGRGLGSERTSKIFNVQIEPEKEIILMVVESDKVRNIAHQISTELDIDQPGAGIIFSMAVNNATGLFTS</sequence>
<dbReference type="eggNOG" id="COG0347">
    <property type="taxonomic scope" value="Bacteria"/>
</dbReference>
<dbReference type="InterPro" id="IPR015867">
    <property type="entry name" value="N-reg_PII/ATP_PRibTrfase_C"/>
</dbReference>
<evidence type="ECO:0000313" key="1">
    <source>
        <dbReference type="EMBL" id="EHR38040.1"/>
    </source>
</evidence>
<dbReference type="STRING" id="883113.HMPREF9708_00124"/>
<dbReference type="RefSeq" id="WP_006307989.1">
    <property type="nucleotide sequence ID" value="NZ_JH601133.1"/>
</dbReference>
<dbReference type="SMART" id="SM00938">
    <property type="entry name" value="P-II"/>
    <property type="match status" value="1"/>
</dbReference>
<dbReference type="Proteomes" id="UP000006190">
    <property type="component" value="Unassembled WGS sequence"/>
</dbReference>
<comment type="caution">
    <text evidence="1">The sequence shown here is derived from an EMBL/GenBank/DDBJ whole genome shotgun (WGS) entry which is preliminary data.</text>
</comment>
<dbReference type="SUPFAM" id="SSF54913">
    <property type="entry name" value="GlnB-like"/>
    <property type="match status" value="2"/>
</dbReference>
<keyword evidence="2" id="KW-1185">Reference proteome</keyword>
<dbReference type="InterPro" id="IPR011322">
    <property type="entry name" value="N-reg_PII-like_a/b"/>
</dbReference>